<name>A0A0D2MCJ4_GOSRA</name>
<evidence type="ECO:0000313" key="1">
    <source>
        <dbReference type="EMBL" id="KJB15467.1"/>
    </source>
</evidence>
<gene>
    <name evidence="1" type="ORF">B456_002G179100</name>
</gene>
<protein>
    <submittedName>
        <fullName evidence="1">Uncharacterized protein</fullName>
    </submittedName>
</protein>
<dbReference type="AlphaFoldDB" id="A0A0D2MCJ4"/>
<sequence>MVKQLNNNNNWTPYLVTQPKWVMRRKQNFKRTKKKKLGN</sequence>
<keyword evidence="2" id="KW-1185">Reference proteome</keyword>
<dbReference type="EMBL" id="CM001741">
    <property type="protein sequence ID" value="KJB15467.1"/>
    <property type="molecule type" value="Genomic_DNA"/>
</dbReference>
<dbReference type="Gramene" id="KJB15467">
    <property type="protein sequence ID" value="KJB15467"/>
    <property type="gene ID" value="B456_002G179100"/>
</dbReference>
<evidence type="ECO:0000313" key="2">
    <source>
        <dbReference type="Proteomes" id="UP000032304"/>
    </source>
</evidence>
<organism evidence="1 2">
    <name type="scientific">Gossypium raimondii</name>
    <name type="common">Peruvian cotton</name>
    <name type="synonym">Gossypium klotzschianum subsp. raimondii</name>
    <dbReference type="NCBI Taxonomy" id="29730"/>
    <lineage>
        <taxon>Eukaryota</taxon>
        <taxon>Viridiplantae</taxon>
        <taxon>Streptophyta</taxon>
        <taxon>Embryophyta</taxon>
        <taxon>Tracheophyta</taxon>
        <taxon>Spermatophyta</taxon>
        <taxon>Magnoliopsida</taxon>
        <taxon>eudicotyledons</taxon>
        <taxon>Gunneridae</taxon>
        <taxon>Pentapetalae</taxon>
        <taxon>rosids</taxon>
        <taxon>malvids</taxon>
        <taxon>Malvales</taxon>
        <taxon>Malvaceae</taxon>
        <taxon>Malvoideae</taxon>
        <taxon>Gossypium</taxon>
    </lineage>
</organism>
<proteinExistence type="predicted"/>
<reference evidence="1 2" key="1">
    <citation type="journal article" date="2012" name="Nature">
        <title>Repeated polyploidization of Gossypium genomes and the evolution of spinnable cotton fibres.</title>
        <authorList>
            <person name="Paterson A.H."/>
            <person name="Wendel J.F."/>
            <person name="Gundlach H."/>
            <person name="Guo H."/>
            <person name="Jenkins J."/>
            <person name="Jin D."/>
            <person name="Llewellyn D."/>
            <person name="Showmaker K.C."/>
            <person name="Shu S."/>
            <person name="Udall J."/>
            <person name="Yoo M.J."/>
            <person name="Byers R."/>
            <person name="Chen W."/>
            <person name="Doron-Faigenboim A."/>
            <person name="Duke M.V."/>
            <person name="Gong L."/>
            <person name="Grimwood J."/>
            <person name="Grover C."/>
            <person name="Grupp K."/>
            <person name="Hu G."/>
            <person name="Lee T.H."/>
            <person name="Li J."/>
            <person name="Lin L."/>
            <person name="Liu T."/>
            <person name="Marler B.S."/>
            <person name="Page J.T."/>
            <person name="Roberts A.W."/>
            <person name="Romanel E."/>
            <person name="Sanders W.S."/>
            <person name="Szadkowski E."/>
            <person name="Tan X."/>
            <person name="Tang H."/>
            <person name="Xu C."/>
            <person name="Wang J."/>
            <person name="Wang Z."/>
            <person name="Zhang D."/>
            <person name="Zhang L."/>
            <person name="Ashrafi H."/>
            <person name="Bedon F."/>
            <person name="Bowers J.E."/>
            <person name="Brubaker C.L."/>
            <person name="Chee P.W."/>
            <person name="Das S."/>
            <person name="Gingle A.R."/>
            <person name="Haigler C.H."/>
            <person name="Harker D."/>
            <person name="Hoffmann L.V."/>
            <person name="Hovav R."/>
            <person name="Jones D.C."/>
            <person name="Lemke C."/>
            <person name="Mansoor S."/>
            <person name="ur Rahman M."/>
            <person name="Rainville L.N."/>
            <person name="Rambani A."/>
            <person name="Reddy U.K."/>
            <person name="Rong J.K."/>
            <person name="Saranga Y."/>
            <person name="Scheffler B.E."/>
            <person name="Scheffler J.A."/>
            <person name="Stelly D.M."/>
            <person name="Triplett B.A."/>
            <person name="Van Deynze A."/>
            <person name="Vaslin M.F."/>
            <person name="Waghmare V.N."/>
            <person name="Walford S.A."/>
            <person name="Wright R.J."/>
            <person name="Zaki E.A."/>
            <person name="Zhang T."/>
            <person name="Dennis E.S."/>
            <person name="Mayer K.F."/>
            <person name="Peterson D.G."/>
            <person name="Rokhsar D.S."/>
            <person name="Wang X."/>
            <person name="Schmutz J."/>
        </authorList>
    </citation>
    <scope>NUCLEOTIDE SEQUENCE [LARGE SCALE GENOMIC DNA]</scope>
</reference>
<accession>A0A0D2MCJ4</accession>
<dbReference type="Proteomes" id="UP000032304">
    <property type="component" value="Chromosome 2"/>
</dbReference>